<dbReference type="Proteomes" id="UP000597444">
    <property type="component" value="Unassembled WGS sequence"/>
</dbReference>
<keyword evidence="1" id="KW-0238">DNA-binding</keyword>
<protein>
    <recommendedName>
        <fullName evidence="3">HTH cro/C1-type domain-containing protein</fullName>
    </recommendedName>
</protein>
<evidence type="ECO:0000256" key="1">
    <source>
        <dbReference type="ARBA" id="ARBA00023125"/>
    </source>
</evidence>
<dbReference type="EMBL" id="BNJK01000001">
    <property type="protein sequence ID" value="GHO93906.1"/>
    <property type="molecule type" value="Genomic_DNA"/>
</dbReference>
<gene>
    <name evidence="4" type="ORF">KSF_039540</name>
</gene>
<feature type="region of interest" description="Disordered" evidence="2">
    <location>
        <begin position="93"/>
        <end position="123"/>
    </location>
</feature>
<dbReference type="RefSeq" id="WP_220204674.1">
    <property type="nucleotide sequence ID" value="NZ_BNJK01000001.1"/>
</dbReference>
<dbReference type="Gene3D" id="1.10.101.10">
    <property type="entry name" value="PGBD-like superfamily/PGBD"/>
    <property type="match status" value="2"/>
</dbReference>
<feature type="domain" description="HTH cro/C1-type" evidence="3">
    <location>
        <begin position="11"/>
        <end position="65"/>
    </location>
</feature>
<dbReference type="PROSITE" id="PS50943">
    <property type="entry name" value="HTH_CROC1"/>
    <property type="match status" value="1"/>
</dbReference>
<dbReference type="SUPFAM" id="SSF47413">
    <property type="entry name" value="lambda repressor-like DNA-binding domains"/>
    <property type="match status" value="1"/>
</dbReference>
<dbReference type="Pfam" id="PF01381">
    <property type="entry name" value="HTH_3"/>
    <property type="match status" value="1"/>
</dbReference>
<dbReference type="AlphaFoldDB" id="A0A8J3IR71"/>
<evidence type="ECO:0000313" key="5">
    <source>
        <dbReference type="Proteomes" id="UP000597444"/>
    </source>
</evidence>
<feature type="region of interest" description="Disordered" evidence="2">
    <location>
        <begin position="1"/>
        <end position="20"/>
    </location>
</feature>
<accession>A0A8J3IR71</accession>
<evidence type="ECO:0000313" key="4">
    <source>
        <dbReference type="EMBL" id="GHO93906.1"/>
    </source>
</evidence>
<reference evidence="4" key="1">
    <citation type="submission" date="2020-10" db="EMBL/GenBank/DDBJ databases">
        <title>Taxonomic study of unclassified bacteria belonging to the class Ktedonobacteria.</title>
        <authorList>
            <person name="Yabe S."/>
            <person name="Wang C.M."/>
            <person name="Zheng Y."/>
            <person name="Sakai Y."/>
            <person name="Cavaletti L."/>
            <person name="Monciardini P."/>
            <person name="Donadio S."/>
        </authorList>
    </citation>
    <scope>NUCLEOTIDE SEQUENCE</scope>
    <source>
        <strain evidence="4">ID150040</strain>
    </source>
</reference>
<evidence type="ECO:0000259" key="3">
    <source>
        <dbReference type="PROSITE" id="PS50943"/>
    </source>
</evidence>
<dbReference type="Pfam" id="PF01471">
    <property type="entry name" value="PG_binding_1"/>
    <property type="match status" value="2"/>
</dbReference>
<dbReference type="CDD" id="cd00093">
    <property type="entry name" value="HTH_XRE"/>
    <property type="match status" value="1"/>
</dbReference>
<organism evidence="4 5">
    <name type="scientific">Reticulibacter mediterranei</name>
    <dbReference type="NCBI Taxonomy" id="2778369"/>
    <lineage>
        <taxon>Bacteria</taxon>
        <taxon>Bacillati</taxon>
        <taxon>Chloroflexota</taxon>
        <taxon>Ktedonobacteria</taxon>
        <taxon>Ktedonobacterales</taxon>
        <taxon>Reticulibacteraceae</taxon>
        <taxon>Reticulibacter</taxon>
    </lineage>
</organism>
<dbReference type="InterPro" id="IPR036366">
    <property type="entry name" value="PGBDSf"/>
</dbReference>
<proteinExistence type="predicted"/>
<evidence type="ECO:0000256" key="2">
    <source>
        <dbReference type="SAM" id="MobiDB-lite"/>
    </source>
</evidence>
<dbReference type="InterPro" id="IPR010982">
    <property type="entry name" value="Lambda_DNA-bd_dom_sf"/>
</dbReference>
<feature type="compositionally biased region" description="Polar residues" evidence="2">
    <location>
        <begin position="114"/>
        <end position="123"/>
    </location>
</feature>
<keyword evidence="5" id="KW-1185">Reference proteome</keyword>
<feature type="compositionally biased region" description="Basic residues" evidence="2">
    <location>
        <begin position="1"/>
        <end position="18"/>
    </location>
</feature>
<dbReference type="Gene3D" id="1.10.260.40">
    <property type="entry name" value="lambda repressor-like DNA-binding domains"/>
    <property type="match status" value="1"/>
</dbReference>
<dbReference type="InterPro" id="IPR001387">
    <property type="entry name" value="Cro/C1-type_HTH"/>
</dbReference>
<dbReference type="GO" id="GO:0003677">
    <property type="term" value="F:DNA binding"/>
    <property type="evidence" value="ECO:0007669"/>
    <property type="project" value="UniProtKB-KW"/>
</dbReference>
<dbReference type="SUPFAM" id="SSF47090">
    <property type="entry name" value="PGBD-like"/>
    <property type="match status" value="2"/>
</dbReference>
<sequence length="330" mass="36346">MPSSHHPNHALRAGRKKQGLTQEELAEALGVSSKTVGRWERGLTHPSDYERRKLCQILQQSEEQLGLHHWQEEQSDVADSNVYREEIKSVSQTDAQLSDLSPENAREAPFYSETPDQQTSLHSMERSNLFTTSSFASNQTRNGAPIVLSRRLLVQSGLVGLALASAVGLFHMIADNGVIGGGVLARRRIWPIATYNPNTVVPIVRALQWMLKARSYDLGSTGVDGFFGKHTMSALHAFQHNNKLPVQDTVDTTTWEKLIIPSSVNAKGDHVQALQEQLNVRGVYPTVIPDGVFGPQTKNAVISFQKACQLSSTGEADLDTWCFLLGGHLS</sequence>
<dbReference type="PANTHER" id="PTHR46558">
    <property type="entry name" value="TRACRIPTIONAL REGULATORY PROTEIN-RELATED-RELATED"/>
    <property type="match status" value="1"/>
</dbReference>
<dbReference type="SMART" id="SM00530">
    <property type="entry name" value="HTH_XRE"/>
    <property type="match status" value="1"/>
</dbReference>
<dbReference type="InterPro" id="IPR002477">
    <property type="entry name" value="Peptidoglycan-bd-like"/>
</dbReference>
<name>A0A8J3IR71_9CHLR</name>
<comment type="caution">
    <text evidence="4">The sequence shown here is derived from an EMBL/GenBank/DDBJ whole genome shotgun (WGS) entry which is preliminary data.</text>
</comment>
<dbReference type="InterPro" id="IPR036365">
    <property type="entry name" value="PGBD-like_sf"/>
</dbReference>
<dbReference type="PANTHER" id="PTHR46558:SF11">
    <property type="entry name" value="HTH-TYPE TRANSCRIPTIONAL REGULATOR XRE"/>
    <property type="match status" value="1"/>
</dbReference>